<evidence type="ECO:0000313" key="1">
    <source>
        <dbReference type="EMBL" id="KAJ7564043.1"/>
    </source>
</evidence>
<evidence type="ECO:0000313" key="2">
    <source>
        <dbReference type="Proteomes" id="UP001162992"/>
    </source>
</evidence>
<sequence length="578" mass="61969">MENKASTSNAESESAGYVLNWFIVHLTLTAGVGGLLFGYDTGVISGALLYIRDDFKIVQKSTFLQETIVSMAISGAIVGAAFGGRLNDQYGRKPSILAADLVFGLGAILMALSPNPYYIIAGRFLVGLGIGVASMAAPLYIAEASPAKIRGALVSINVLMITGGQFLSYLVNLAFTQVPGTWRWMLGVAGIPAAVQAVLVIFLPESPRWLFRQGRLEEAIAILEKIYSDSPEQVEEEIKELQVSVDAELEQKKLLTASKLYDLLVSRQIRLALRAGVGLQIFQQLVGINTVMYYSPSIVELAGFASHQTALLLSMLVAGMNAVGTIAGIILIDRIGRRKLAMTSLLGVIVALCLLSVAFHLTAADSPSVSNKSVSQHIDLICPNLLNISRSSWTCVSCLQAGCGFCAAKNDPMLPGSCLNLKQATQAYCEDSTRLWFTKGCPSHYGWLALAGLALYIAAFSPGMGPVPWAVNSEIYSLQYRGICGGIAATANWVSNLIVAQTFLSLTQAIGTSMTFFSFGIITIIALVFTYKYVPETKGLSFAEVESIWEKEAHLGIGNSHQGASVEPLILNGQKDQI</sequence>
<dbReference type="EMBL" id="CM055094">
    <property type="protein sequence ID" value="KAJ7564043.1"/>
    <property type="molecule type" value="Genomic_DNA"/>
</dbReference>
<dbReference type="Proteomes" id="UP001162992">
    <property type="component" value="Chromosome 3"/>
</dbReference>
<keyword evidence="2" id="KW-1185">Reference proteome</keyword>
<reference evidence="2" key="1">
    <citation type="journal article" date="2024" name="Proc. Natl. Acad. Sci. U.S.A.">
        <title>Extraordinary preservation of gene collinearity over three hundred million years revealed in homosporous lycophytes.</title>
        <authorList>
            <person name="Li C."/>
            <person name="Wickell D."/>
            <person name="Kuo L.Y."/>
            <person name="Chen X."/>
            <person name="Nie B."/>
            <person name="Liao X."/>
            <person name="Peng D."/>
            <person name="Ji J."/>
            <person name="Jenkins J."/>
            <person name="Williams M."/>
            <person name="Shu S."/>
            <person name="Plott C."/>
            <person name="Barry K."/>
            <person name="Rajasekar S."/>
            <person name="Grimwood J."/>
            <person name="Han X."/>
            <person name="Sun S."/>
            <person name="Hou Z."/>
            <person name="He W."/>
            <person name="Dai G."/>
            <person name="Sun C."/>
            <person name="Schmutz J."/>
            <person name="Leebens-Mack J.H."/>
            <person name="Li F.W."/>
            <person name="Wang L."/>
        </authorList>
    </citation>
    <scope>NUCLEOTIDE SEQUENCE [LARGE SCALE GENOMIC DNA]</scope>
    <source>
        <strain evidence="2">cv. PW_Plant_1</strain>
    </source>
</reference>
<proteinExistence type="predicted"/>
<name>A0ACC2EBR2_DIPCM</name>
<gene>
    <name evidence="1" type="ORF">O6H91_03G134500</name>
</gene>
<comment type="caution">
    <text evidence="1">The sequence shown here is derived from an EMBL/GenBank/DDBJ whole genome shotgun (WGS) entry which is preliminary data.</text>
</comment>
<protein>
    <submittedName>
        <fullName evidence="1">Uncharacterized protein</fullName>
    </submittedName>
</protein>
<accession>A0ACC2EBR2</accession>
<organism evidence="1 2">
    <name type="scientific">Diphasiastrum complanatum</name>
    <name type="common">Issler's clubmoss</name>
    <name type="synonym">Lycopodium complanatum</name>
    <dbReference type="NCBI Taxonomy" id="34168"/>
    <lineage>
        <taxon>Eukaryota</taxon>
        <taxon>Viridiplantae</taxon>
        <taxon>Streptophyta</taxon>
        <taxon>Embryophyta</taxon>
        <taxon>Tracheophyta</taxon>
        <taxon>Lycopodiopsida</taxon>
        <taxon>Lycopodiales</taxon>
        <taxon>Lycopodiaceae</taxon>
        <taxon>Lycopodioideae</taxon>
        <taxon>Diphasiastrum</taxon>
    </lineage>
</organism>